<evidence type="ECO:0000256" key="4">
    <source>
        <dbReference type="ARBA" id="ARBA00022833"/>
    </source>
</evidence>
<dbReference type="eggNOG" id="KOG1721">
    <property type="taxonomic scope" value="Eukaryota"/>
</dbReference>
<feature type="domain" description="C2H2-type" evidence="9">
    <location>
        <begin position="277"/>
        <end position="305"/>
    </location>
</feature>
<evidence type="ECO:0000259" key="9">
    <source>
        <dbReference type="PROSITE" id="PS50157"/>
    </source>
</evidence>
<evidence type="ECO:0000256" key="6">
    <source>
        <dbReference type="ARBA" id="ARBA00023163"/>
    </source>
</evidence>
<reference evidence="11" key="2">
    <citation type="journal article" date="2011" name="Proc. Natl. Acad. Sci. U.S.A.">
        <title>Obligate biotrophy features unraveled by the genomic analysis of rust fungi.</title>
        <authorList>
            <person name="Duplessis S."/>
            <person name="Cuomo C.A."/>
            <person name="Lin Y.-C."/>
            <person name="Aerts A."/>
            <person name="Tisserant E."/>
            <person name="Veneault-Fourrey C."/>
            <person name="Joly D.L."/>
            <person name="Hacquard S."/>
            <person name="Amselem J."/>
            <person name="Cantarel B.L."/>
            <person name="Chiu R."/>
            <person name="Coutinho P.M."/>
            <person name="Feau N."/>
            <person name="Field M."/>
            <person name="Frey P."/>
            <person name="Gelhaye E."/>
            <person name="Goldberg J."/>
            <person name="Grabherr M.G."/>
            <person name="Kodira C.D."/>
            <person name="Kohler A."/>
            <person name="Kuees U."/>
            <person name="Lindquist E.A."/>
            <person name="Lucas S.M."/>
            <person name="Mago R."/>
            <person name="Mauceli E."/>
            <person name="Morin E."/>
            <person name="Murat C."/>
            <person name="Pangilinan J.L."/>
            <person name="Park R."/>
            <person name="Pearson M."/>
            <person name="Quesneville H."/>
            <person name="Rouhier N."/>
            <person name="Sakthikumar S."/>
            <person name="Salamov A.A."/>
            <person name="Schmutz J."/>
            <person name="Selles B."/>
            <person name="Shapiro H."/>
            <person name="Tanguay P."/>
            <person name="Tuskan G.A."/>
            <person name="Henrissat B."/>
            <person name="Van de Peer Y."/>
            <person name="Rouze P."/>
            <person name="Ellis J.G."/>
            <person name="Dodds P.N."/>
            <person name="Schein J.E."/>
            <person name="Zhong S."/>
            <person name="Hamelin R.C."/>
            <person name="Grigoriev I.V."/>
            <person name="Szabo L.J."/>
            <person name="Martin F."/>
        </authorList>
    </citation>
    <scope>NUCLEOTIDE SEQUENCE [LARGE SCALE GENOMIC DNA]</scope>
    <source>
        <strain evidence="11">CRL 75-36-700-3 / race SCCL</strain>
    </source>
</reference>
<protein>
    <recommendedName>
        <fullName evidence="9">C2H2-type domain-containing protein</fullName>
    </recommendedName>
</protein>
<dbReference type="AlphaFoldDB" id="E3KA12"/>
<evidence type="ECO:0000313" key="11">
    <source>
        <dbReference type="Proteomes" id="UP000008783"/>
    </source>
</evidence>
<keyword evidence="11" id="KW-1185">Reference proteome</keyword>
<feature type="compositionally biased region" description="Basic and acidic residues" evidence="8">
    <location>
        <begin position="41"/>
        <end position="62"/>
    </location>
</feature>
<keyword evidence="1" id="KW-0479">Metal-binding</keyword>
<sequence>MKLSMITNQTNSTANEESRKGQDDYRRYGGSYLDEVNYEDGMERDPSRLKRVRLNEEERKGDEEEGQDGQAGMDLRSQSWSKLQVLLLNQDKPIGRSTIINEMDEPELELEGESPSNSFHSSSSSTLTQSQHSSPLQPTTPDQSQPFLPSWATEPSGWSKQRVTDEMELLSVIEKQAETYSSGPESEALLTPGAQSQPTAWINHHHPPRQHHSLRVLQPPELIVPSFPSQPVANLPSPAIPAIPQEKPYKCSLCPKSFTRNYDLTRHKSSHIDQRQHRCSKCGRSFNRRDALIRHTLVKSCGNNP</sequence>
<dbReference type="SUPFAM" id="SSF57667">
    <property type="entry name" value="beta-beta-alpha zinc fingers"/>
    <property type="match status" value="1"/>
</dbReference>
<dbReference type="FunFam" id="3.30.160.60:FF:000621">
    <property type="entry name" value="FLT3-interacting zinc finger 1"/>
    <property type="match status" value="1"/>
</dbReference>
<feature type="domain" description="C2H2-type" evidence="9">
    <location>
        <begin position="249"/>
        <end position="276"/>
    </location>
</feature>
<accession>E3KA12</accession>
<dbReference type="Pfam" id="PF00096">
    <property type="entry name" value="zf-C2H2"/>
    <property type="match status" value="2"/>
</dbReference>
<gene>
    <name evidence="10" type="ORF">PGTG_07246</name>
</gene>
<dbReference type="KEGG" id="pgr:PGTG_07246"/>
<keyword evidence="4" id="KW-0862">Zinc</keyword>
<dbReference type="InParanoid" id="E3KA12"/>
<feature type="compositionally biased region" description="Basic and acidic residues" evidence="8">
    <location>
        <begin position="16"/>
        <end position="27"/>
    </location>
</feature>
<dbReference type="HOGENOM" id="CLU_970236_0_0_1"/>
<keyword evidence="6" id="KW-0804">Transcription</keyword>
<feature type="compositionally biased region" description="Polar residues" evidence="8">
    <location>
        <begin position="1"/>
        <end position="15"/>
    </location>
</feature>
<dbReference type="VEuPathDB" id="FungiDB:PGTG_07246"/>
<keyword evidence="5" id="KW-0805">Transcription regulation</keyword>
<dbReference type="GO" id="GO:0008270">
    <property type="term" value="F:zinc ion binding"/>
    <property type="evidence" value="ECO:0007669"/>
    <property type="project" value="UniProtKB-KW"/>
</dbReference>
<dbReference type="OMA" id="SCETCEX"/>
<name>E3KA12_PUCGT</name>
<dbReference type="OrthoDB" id="8922241at2759"/>
<keyword evidence="2" id="KW-0677">Repeat</keyword>
<evidence type="ECO:0000256" key="2">
    <source>
        <dbReference type="ARBA" id="ARBA00022737"/>
    </source>
</evidence>
<dbReference type="InterPro" id="IPR050331">
    <property type="entry name" value="Zinc_finger"/>
</dbReference>
<feature type="region of interest" description="Disordered" evidence="8">
    <location>
        <begin position="91"/>
        <end position="160"/>
    </location>
</feature>
<dbReference type="SMART" id="SM00355">
    <property type="entry name" value="ZnF_C2H2"/>
    <property type="match status" value="2"/>
</dbReference>
<dbReference type="PANTHER" id="PTHR16515:SF58">
    <property type="entry name" value="ZINC FINGER PROTEIN 22"/>
    <property type="match status" value="1"/>
</dbReference>
<dbReference type="Gene3D" id="3.30.160.60">
    <property type="entry name" value="Classic Zinc Finger"/>
    <property type="match status" value="1"/>
</dbReference>
<dbReference type="STRING" id="418459.E3KA12"/>
<evidence type="ECO:0000256" key="8">
    <source>
        <dbReference type="SAM" id="MobiDB-lite"/>
    </source>
</evidence>
<feature type="compositionally biased region" description="Low complexity" evidence="8">
    <location>
        <begin position="113"/>
        <end position="141"/>
    </location>
</feature>
<reference key="1">
    <citation type="submission" date="2007-01" db="EMBL/GenBank/DDBJ databases">
        <title>The Genome Sequence of Puccinia graminis f. sp. tritici Strain CRL 75-36-700-3.</title>
        <authorList>
            <consortium name="The Broad Institute Genome Sequencing Platform"/>
            <person name="Birren B."/>
            <person name="Lander E."/>
            <person name="Galagan J."/>
            <person name="Nusbaum C."/>
            <person name="Devon K."/>
            <person name="Cuomo C."/>
            <person name="Jaffe D."/>
            <person name="Butler J."/>
            <person name="Alvarez P."/>
            <person name="Gnerre S."/>
            <person name="Grabherr M."/>
            <person name="Mauceli E."/>
            <person name="Brockman W."/>
            <person name="Young S."/>
            <person name="LaButti K."/>
            <person name="Sykes S."/>
            <person name="DeCaprio D."/>
            <person name="Crawford M."/>
            <person name="Koehrsen M."/>
            <person name="Engels R."/>
            <person name="Montgomery P."/>
            <person name="Pearson M."/>
            <person name="Howarth C."/>
            <person name="Larson L."/>
            <person name="White J."/>
            <person name="Zeng Q."/>
            <person name="Kodira C."/>
            <person name="Yandava C."/>
            <person name="Alvarado L."/>
            <person name="O'Leary S."/>
            <person name="Szabo L."/>
            <person name="Dean R."/>
            <person name="Schein J."/>
        </authorList>
    </citation>
    <scope>NUCLEOTIDE SEQUENCE</scope>
    <source>
        <strain>CRL 75-36-700-3</strain>
    </source>
</reference>
<dbReference type="InterPro" id="IPR013087">
    <property type="entry name" value="Znf_C2H2_type"/>
</dbReference>
<proteinExistence type="predicted"/>
<dbReference type="PROSITE" id="PS50157">
    <property type="entry name" value="ZINC_FINGER_C2H2_2"/>
    <property type="match status" value="2"/>
</dbReference>
<dbReference type="PANTHER" id="PTHR16515">
    <property type="entry name" value="PR DOMAIN ZINC FINGER PROTEIN"/>
    <property type="match status" value="1"/>
</dbReference>
<organism evidence="10 11">
    <name type="scientific">Puccinia graminis f. sp. tritici (strain CRL 75-36-700-3 / race SCCL)</name>
    <name type="common">Black stem rust fungus</name>
    <dbReference type="NCBI Taxonomy" id="418459"/>
    <lineage>
        <taxon>Eukaryota</taxon>
        <taxon>Fungi</taxon>
        <taxon>Dikarya</taxon>
        <taxon>Basidiomycota</taxon>
        <taxon>Pucciniomycotina</taxon>
        <taxon>Pucciniomycetes</taxon>
        <taxon>Pucciniales</taxon>
        <taxon>Pucciniaceae</taxon>
        <taxon>Puccinia</taxon>
    </lineage>
</organism>
<evidence type="ECO:0000313" key="10">
    <source>
        <dbReference type="EMBL" id="EFP80994.1"/>
    </source>
</evidence>
<dbReference type="InterPro" id="IPR036236">
    <property type="entry name" value="Znf_C2H2_sf"/>
</dbReference>
<dbReference type="Proteomes" id="UP000008783">
    <property type="component" value="Unassembled WGS sequence"/>
</dbReference>
<keyword evidence="3 7" id="KW-0863">Zinc-finger</keyword>
<evidence type="ECO:0000256" key="7">
    <source>
        <dbReference type="PROSITE-ProRule" id="PRU00042"/>
    </source>
</evidence>
<feature type="region of interest" description="Disordered" evidence="8">
    <location>
        <begin position="1"/>
        <end position="76"/>
    </location>
</feature>
<evidence type="ECO:0000256" key="5">
    <source>
        <dbReference type="ARBA" id="ARBA00023015"/>
    </source>
</evidence>
<feature type="compositionally biased region" description="Acidic residues" evidence="8">
    <location>
        <begin position="102"/>
        <end position="112"/>
    </location>
</feature>
<evidence type="ECO:0000256" key="1">
    <source>
        <dbReference type="ARBA" id="ARBA00022723"/>
    </source>
</evidence>
<evidence type="ECO:0000256" key="3">
    <source>
        <dbReference type="ARBA" id="ARBA00022771"/>
    </source>
</evidence>
<dbReference type="GeneID" id="10536233"/>
<dbReference type="RefSeq" id="XP_003325413.1">
    <property type="nucleotide sequence ID" value="XM_003325365.1"/>
</dbReference>
<dbReference type="PROSITE" id="PS00028">
    <property type="entry name" value="ZINC_FINGER_C2H2_1"/>
    <property type="match status" value="1"/>
</dbReference>
<dbReference type="EMBL" id="DS178277">
    <property type="protein sequence ID" value="EFP80994.1"/>
    <property type="molecule type" value="Genomic_DNA"/>
</dbReference>